<dbReference type="KEGG" id="apr:Apre_0367"/>
<dbReference type="Pfam" id="PF02635">
    <property type="entry name" value="DsrE"/>
    <property type="match status" value="1"/>
</dbReference>
<dbReference type="STRING" id="525919.Apre_0367"/>
<dbReference type="Gene3D" id="3.30.110.40">
    <property type="entry name" value="TusA-like domain"/>
    <property type="match status" value="1"/>
</dbReference>
<dbReference type="InterPro" id="IPR001455">
    <property type="entry name" value="TusA-like"/>
</dbReference>
<evidence type="ECO:0000313" key="2">
    <source>
        <dbReference type="EMBL" id="ACV28416.1"/>
    </source>
</evidence>
<gene>
    <name evidence="2" type="ordered locus">Apre_0367</name>
</gene>
<dbReference type="EMBL" id="CP001708">
    <property type="protein sequence ID" value="ACV28416.1"/>
    <property type="molecule type" value="Genomic_DNA"/>
</dbReference>
<name>C7RG05_ANAPD</name>
<accession>C7RG05</accession>
<dbReference type="OrthoDB" id="9801500at2"/>
<feature type="domain" description="UPF0033" evidence="1">
    <location>
        <begin position="2"/>
        <end position="71"/>
    </location>
</feature>
<evidence type="ECO:0000259" key="1">
    <source>
        <dbReference type="Pfam" id="PF01206"/>
    </source>
</evidence>
<dbReference type="InterPro" id="IPR027396">
    <property type="entry name" value="DsrEFH-like"/>
</dbReference>
<reference evidence="2 3" key="1">
    <citation type="journal article" date="2009" name="Stand. Genomic Sci.">
        <title>Complete genome sequence of Anaerococcus prevotii type strain (PC1).</title>
        <authorList>
            <person name="Labutti K."/>
            <person name="Pukall R."/>
            <person name="Steenblock K."/>
            <person name="Glavina Del Rio T."/>
            <person name="Tice H."/>
            <person name="Copeland A."/>
            <person name="Cheng J.F."/>
            <person name="Lucas S."/>
            <person name="Chen F."/>
            <person name="Nolan M."/>
            <person name="Bruce D."/>
            <person name="Goodwin L."/>
            <person name="Pitluck S."/>
            <person name="Ivanova N."/>
            <person name="Mavromatis K."/>
            <person name="Ovchinnikova G."/>
            <person name="Pati A."/>
            <person name="Chen A."/>
            <person name="Palaniappan K."/>
            <person name="Land M."/>
            <person name="Hauser L."/>
            <person name="Chang Y.J."/>
            <person name="Jeffries C.D."/>
            <person name="Chain P."/>
            <person name="Saunders E."/>
            <person name="Brettin T."/>
            <person name="Detter J.C."/>
            <person name="Han C."/>
            <person name="Goker M."/>
            <person name="Bristow J."/>
            <person name="Eisen J.A."/>
            <person name="Markowitz V."/>
            <person name="Hugenholtz P."/>
            <person name="Kyrpides N.C."/>
            <person name="Klenk H.P."/>
            <person name="Lapidus A."/>
        </authorList>
    </citation>
    <scope>NUCLEOTIDE SEQUENCE [LARGE SCALE GENOMIC DNA]</scope>
    <source>
        <strain evidence="3">ATCC 9321 / DSM 20548 / JCM 6508 / NCTC 11806 / PC1</strain>
    </source>
</reference>
<evidence type="ECO:0000313" key="3">
    <source>
        <dbReference type="Proteomes" id="UP000002294"/>
    </source>
</evidence>
<dbReference type="NCBIfam" id="TIGR03527">
    <property type="entry name" value="selenium_YedF"/>
    <property type="match status" value="1"/>
</dbReference>
<dbReference type="SUPFAM" id="SSF64307">
    <property type="entry name" value="SirA-like"/>
    <property type="match status" value="1"/>
</dbReference>
<dbReference type="InterPro" id="IPR003787">
    <property type="entry name" value="Sulphur_relay_DsrE/F-like"/>
</dbReference>
<dbReference type="SUPFAM" id="SSF75169">
    <property type="entry name" value="DsrEFH-like"/>
    <property type="match status" value="1"/>
</dbReference>
<keyword evidence="3" id="KW-1185">Reference proteome</keyword>
<dbReference type="InterPro" id="IPR036868">
    <property type="entry name" value="TusA-like_sf"/>
</dbReference>
<dbReference type="HOGENOM" id="CLU_097491_0_0_9"/>
<dbReference type="Proteomes" id="UP000002294">
    <property type="component" value="Chromosome"/>
</dbReference>
<dbReference type="AlphaFoldDB" id="C7RG05"/>
<dbReference type="RefSeq" id="WP_015777329.1">
    <property type="nucleotide sequence ID" value="NC_013171.1"/>
</dbReference>
<sequence>MKKIDCLGKVCPIPVIETKKLIKENPKEVDFEILVDNEVATQNLAKMAKELKIEASSEKIEDGIYRVSLKKNSQSKEEVSEGENKIDSSSYVVAISDDRMGKGDEDFSKSLLEGFIYALTEQDKLPEKVIFYNRGVFLTAANEKTIEDLKTLEEKGVEILSCGLCLGNYKLKEKLAVGEITNMYKIVEILRSYHTVSPC</sequence>
<protein>
    <submittedName>
        <fullName evidence="2">SirA family protein</fullName>
    </submittedName>
</protein>
<organism evidence="2 3">
    <name type="scientific">Anaerococcus prevotii (strain ATCC 9321 / DSM 20548 / JCM 6508 / NCTC 11806 / PC1)</name>
    <name type="common">Peptostreptococcus prevotii</name>
    <name type="synonym">Peptococcus prevotii</name>
    <dbReference type="NCBI Taxonomy" id="525919"/>
    <lineage>
        <taxon>Bacteria</taxon>
        <taxon>Bacillati</taxon>
        <taxon>Bacillota</taxon>
        <taxon>Tissierellia</taxon>
        <taxon>Tissierellales</taxon>
        <taxon>Peptoniphilaceae</taxon>
        <taxon>Anaerococcus</taxon>
    </lineage>
</organism>
<proteinExistence type="predicted"/>
<dbReference type="InterPro" id="IPR019870">
    <property type="entry name" value="Se_metab_YedF"/>
</dbReference>
<dbReference type="Pfam" id="PF01206">
    <property type="entry name" value="TusA"/>
    <property type="match status" value="1"/>
</dbReference>
<dbReference type="eggNOG" id="COG0425">
    <property type="taxonomic scope" value="Bacteria"/>
</dbReference>